<gene>
    <name evidence="1" type="ORF">S12H4_09183</name>
</gene>
<sequence length="97" mass="11500">MLGFVNQSKTEIRMKARDFFLTVEGGKLTHPCRNCGQLNSLMDDGYLLWRSQTKPFDEFLANRKLFEEFLKQKEDFAKFLTSKKEETQKKEEKEKAK</sequence>
<name>X1S3D1_9ZZZZ</name>
<dbReference type="EMBL" id="BARW01003678">
    <property type="protein sequence ID" value="GAI69945.1"/>
    <property type="molecule type" value="Genomic_DNA"/>
</dbReference>
<comment type="caution">
    <text evidence="1">The sequence shown here is derived from an EMBL/GenBank/DDBJ whole genome shotgun (WGS) entry which is preliminary data.</text>
</comment>
<organism evidence="1">
    <name type="scientific">marine sediment metagenome</name>
    <dbReference type="NCBI Taxonomy" id="412755"/>
    <lineage>
        <taxon>unclassified sequences</taxon>
        <taxon>metagenomes</taxon>
        <taxon>ecological metagenomes</taxon>
    </lineage>
</organism>
<accession>X1S3D1</accession>
<reference evidence="1" key="1">
    <citation type="journal article" date="2014" name="Front. Microbiol.">
        <title>High frequency of phylogenetically diverse reductive dehalogenase-homologous genes in deep subseafloor sedimentary metagenomes.</title>
        <authorList>
            <person name="Kawai M."/>
            <person name="Futagami T."/>
            <person name="Toyoda A."/>
            <person name="Takaki Y."/>
            <person name="Nishi S."/>
            <person name="Hori S."/>
            <person name="Arai W."/>
            <person name="Tsubouchi T."/>
            <person name="Morono Y."/>
            <person name="Uchiyama I."/>
            <person name="Ito T."/>
            <person name="Fujiyama A."/>
            <person name="Inagaki F."/>
            <person name="Takami H."/>
        </authorList>
    </citation>
    <scope>NUCLEOTIDE SEQUENCE</scope>
    <source>
        <strain evidence="1">Expedition CK06-06</strain>
    </source>
</reference>
<evidence type="ECO:0000313" key="1">
    <source>
        <dbReference type="EMBL" id="GAI69945.1"/>
    </source>
</evidence>
<dbReference type="AlphaFoldDB" id="X1S3D1"/>
<protein>
    <submittedName>
        <fullName evidence="1">Uncharacterized protein</fullName>
    </submittedName>
</protein>
<proteinExistence type="predicted"/>